<dbReference type="InterPro" id="IPR009057">
    <property type="entry name" value="Homeodomain-like_sf"/>
</dbReference>
<dbReference type="InterPro" id="IPR050204">
    <property type="entry name" value="AraC_XylS_family_regulators"/>
</dbReference>
<sequence length="93" mass="10257">MFNQHLGVTPARYYLSLRVDRARELLIYTSQPILEIAVAVGFASTSHLGQWFKRIYGMRPSELRERAGRRHAGQGDVASLSPAVAFGTAPGRG</sequence>
<keyword evidence="2" id="KW-0238">DNA-binding</keyword>
<reference evidence="5" key="1">
    <citation type="submission" date="2022-08" db="EMBL/GenBank/DDBJ databases">
        <authorList>
            <person name="Li F."/>
        </authorList>
    </citation>
    <scope>NUCLEOTIDE SEQUENCE</scope>
    <source>
        <strain evidence="5">MQZ15Z-1</strain>
    </source>
</reference>
<keyword evidence="1" id="KW-0805">Transcription regulation</keyword>
<proteinExistence type="predicted"/>
<evidence type="ECO:0000256" key="2">
    <source>
        <dbReference type="ARBA" id="ARBA00023125"/>
    </source>
</evidence>
<gene>
    <name evidence="5" type="ORF">NVS89_16020</name>
</gene>
<comment type="caution">
    <text evidence="5">The sequence shown here is derived from an EMBL/GenBank/DDBJ whole genome shotgun (WGS) entry which is preliminary data.</text>
</comment>
<dbReference type="PROSITE" id="PS01124">
    <property type="entry name" value="HTH_ARAC_FAMILY_2"/>
    <property type="match status" value="1"/>
</dbReference>
<dbReference type="InterPro" id="IPR018060">
    <property type="entry name" value="HTH_AraC"/>
</dbReference>
<evidence type="ECO:0000256" key="3">
    <source>
        <dbReference type="ARBA" id="ARBA00023163"/>
    </source>
</evidence>
<dbReference type="SMART" id="SM00342">
    <property type="entry name" value="HTH_ARAC"/>
    <property type="match status" value="1"/>
</dbReference>
<protein>
    <submittedName>
        <fullName evidence="5">Helix-turn-helix domain-containing protein</fullName>
    </submittedName>
</protein>
<dbReference type="Proteomes" id="UP001151088">
    <property type="component" value="Unassembled WGS sequence"/>
</dbReference>
<dbReference type="Gene3D" id="1.10.10.60">
    <property type="entry name" value="Homeodomain-like"/>
    <property type="match status" value="2"/>
</dbReference>
<dbReference type="EMBL" id="JANTHZ010000007">
    <property type="protein sequence ID" value="MCS0496610.1"/>
    <property type="molecule type" value="Genomic_DNA"/>
</dbReference>
<feature type="domain" description="HTH araC/xylS-type" evidence="4">
    <location>
        <begin position="1"/>
        <end position="66"/>
    </location>
</feature>
<keyword evidence="3" id="KW-0804">Transcription</keyword>
<evidence type="ECO:0000313" key="5">
    <source>
        <dbReference type="EMBL" id="MCS0496610.1"/>
    </source>
</evidence>
<evidence type="ECO:0000256" key="1">
    <source>
        <dbReference type="ARBA" id="ARBA00023015"/>
    </source>
</evidence>
<dbReference type="AlphaFoldDB" id="A0A9X2T2W1"/>
<accession>A0A9X2T2W1</accession>
<evidence type="ECO:0000259" key="4">
    <source>
        <dbReference type="PROSITE" id="PS01124"/>
    </source>
</evidence>
<dbReference type="GO" id="GO:0043565">
    <property type="term" value="F:sequence-specific DNA binding"/>
    <property type="evidence" value="ECO:0007669"/>
    <property type="project" value="InterPro"/>
</dbReference>
<dbReference type="SUPFAM" id="SSF46689">
    <property type="entry name" value="Homeodomain-like"/>
    <property type="match status" value="1"/>
</dbReference>
<evidence type="ECO:0000313" key="6">
    <source>
        <dbReference type="Proteomes" id="UP001151088"/>
    </source>
</evidence>
<dbReference type="PANTHER" id="PTHR46796">
    <property type="entry name" value="HTH-TYPE TRANSCRIPTIONAL ACTIVATOR RHAS-RELATED"/>
    <property type="match status" value="1"/>
</dbReference>
<organism evidence="5 6">
    <name type="scientific">Ancylobacter mangrovi</name>
    <dbReference type="NCBI Taxonomy" id="2972472"/>
    <lineage>
        <taxon>Bacteria</taxon>
        <taxon>Pseudomonadati</taxon>
        <taxon>Pseudomonadota</taxon>
        <taxon>Alphaproteobacteria</taxon>
        <taxon>Hyphomicrobiales</taxon>
        <taxon>Xanthobacteraceae</taxon>
        <taxon>Ancylobacter</taxon>
    </lineage>
</organism>
<name>A0A9X2T2W1_9HYPH</name>
<dbReference type="GO" id="GO:0003700">
    <property type="term" value="F:DNA-binding transcription factor activity"/>
    <property type="evidence" value="ECO:0007669"/>
    <property type="project" value="InterPro"/>
</dbReference>
<dbReference type="Pfam" id="PF12833">
    <property type="entry name" value="HTH_18"/>
    <property type="match status" value="1"/>
</dbReference>
<keyword evidence="6" id="KW-1185">Reference proteome</keyword>